<dbReference type="EMBL" id="FNTI01000001">
    <property type="protein sequence ID" value="SEE08746.1"/>
    <property type="molecule type" value="Genomic_DNA"/>
</dbReference>
<dbReference type="OrthoDB" id="9800982at2"/>
<reference evidence="1 2" key="1">
    <citation type="submission" date="2016-10" db="EMBL/GenBank/DDBJ databases">
        <authorList>
            <person name="de Groot N.N."/>
        </authorList>
    </citation>
    <scope>NUCLEOTIDE SEQUENCE [LARGE SCALE GENOMIC DNA]</scope>
    <source>
        <strain evidence="1 2">GAS522</strain>
    </source>
</reference>
<evidence type="ECO:0000313" key="2">
    <source>
        <dbReference type="Proteomes" id="UP000183208"/>
    </source>
</evidence>
<dbReference type="InterPro" id="IPR027417">
    <property type="entry name" value="P-loop_NTPase"/>
</dbReference>
<dbReference type="Gene3D" id="3.40.50.300">
    <property type="entry name" value="P-loop containing nucleotide triphosphate hydrolases"/>
    <property type="match status" value="1"/>
</dbReference>
<sequence length="278" mass="31075">MIVELFGPPGAGKTTFARALAARLRERGHTTDLVLSQRPAERSPHEIRSASDLSTQQITSMIRRLTRPFAEILMMARHPLASSHDVGTALNLIKILPPSSILWSFRLTQYVSRLSRSWFQASSSAHIVLFDQAFVQAVCSLALLCGVADELLISHALHIIPQSDLLVRLDATDEILEARLRDRQRLESRFDRLLEFDLTTNLRSLAVVDCLHDLLRKGGRQIMTATSLDEHSLNEAVERVEKQITAQVGMEQRAAARRNQACSDSSCADQTLERRTAS</sequence>
<dbReference type="AlphaFoldDB" id="A0A1M7FKW5"/>
<organism evidence="1 2">
    <name type="scientific">Bradyrhizobium lablabi</name>
    <dbReference type="NCBI Taxonomy" id="722472"/>
    <lineage>
        <taxon>Bacteria</taxon>
        <taxon>Pseudomonadati</taxon>
        <taxon>Pseudomonadota</taxon>
        <taxon>Alphaproteobacteria</taxon>
        <taxon>Hyphomicrobiales</taxon>
        <taxon>Nitrobacteraceae</taxon>
        <taxon>Bradyrhizobium</taxon>
    </lineage>
</organism>
<protein>
    <submittedName>
        <fullName evidence="1">AAA domain-containing protein</fullName>
    </submittedName>
</protein>
<dbReference type="RefSeq" id="WP_074827242.1">
    <property type="nucleotide sequence ID" value="NZ_FNTI01000001.1"/>
</dbReference>
<gene>
    <name evidence="1" type="ORF">SAMN05444171_6211</name>
</gene>
<evidence type="ECO:0000313" key="1">
    <source>
        <dbReference type="EMBL" id="SEE08746.1"/>
    </source>
</evidence>
<dbReference type="Proteomes" id="UP000183208">
    <property type="component" value="Unassembled WGS sequence"/>
</dbReference>
<accession>A0A1M7FKW5</accession>
<proteinExistence type="predicted"/>
<dbReference type="SUPFAM" id="SSF52540">
    <property type="entry name" value="P-loop containing nucleoside triphosphate hydrolases"/>
    <property type="match status" value="1"/>
</dbReference>
<name>A0A1M7FKW5_9BRAD</name>